<dbReference type="EMBL" id="FXUF01000016">
    <property type="protein sequence ID" value="SMP68093.1"/>
    <property type="molecule type" value="Genomic_DNA"/>
</dbReference>
<dbReference type="Pfam" id="PF03050">
    <property type="entry name" value="DDE_Tnp_IS66"/>
    <property type="match status" value="1"/>
</dbReference>
<dbReference type="InterPro" id="IPR004291">
    <property type="entry name" value="Transposase_IS66_central"/>
</dbReference>
<evidence type="ECO:0000259" key="1">
    <source>
        <dbReference type="Pfam" id="PF03050"/>
    </source>
</evidence>
<evidence type="ECO:0000313" key="3">
    <source>
        <dbReference type="Proteomes" id="UP001158066"/>
    </source>
</evidence>
<evidence type="ECO:0000313" key="2">
    <source>
        <dbReference type="EMBL" id="SMP68093.1"/>
    </source>
</evidence>
<reference evidence="2" key="1">
    <citation type="submission" date="2017-05" db="EMBL/GenBank/DDBJ databases">
        <authorList>
            <person name="Varghese N."/>
            <person name="Submissions S."/>
        </authorList>
    </citation>
    <scope>NUCLEOTIDE SEQUENCE</scope>
    <source>
        <strain evidence="2">Su22</strain>
    </source>
</reference>
<accession>A0AA45WYA0</accession>
<dbReference type="InterPro" id="IPR052344">
    <property type="entry name" value="Transposase-related"/>
</dbReference>
<feature type="domain" description="Transposase IS66 central" evidence="1">
    <location>
        <begin position="3"/>
        <end position="123"/>
    </location>
</feature>
<name>A0AA45WYA0_9CLOT</name>
<dbReference type="Proteomes" id="UP001158066">
    <property type="component" value="Unassembled WGS sequence"/>
</dbReference>
<proteinExistence type="predicted"/>
<gene>
    <name evidence="2" type="ORF">SAMN06296020_11650</name>
</gene>
<sequence length="133" mass="15250">MFHQTTRASKHPAAFLKGFKGYLHTDGYQGYNQISGVRVIGCWVHAQRMFTNALKVLTKEKEPLSHTRSAEGLAFCNRLFELESELKDLSPQERYTAHLEQSRPVTEAFLARLKENKRPPSPNHLWEKPSLTA</sequence>
<dbReference type="AlphaFoldDB" id="A0AA45WYA0"/>
<organism evidence="2 3">
    <name type="scientific">Anoxynatronum buryatiense</name>
    <dbReference type="NCBI Taxonomy" id="489973"/>
    <lineage>
        <taxon>Bacteria</taxon>
        <taxon>Bacillati</taxon>
        <taxon>Bacillota</taxon>
        <taxon>Clostridia</taxon>
        <taxon>Eubacteriales</taxon>
        <taxon>Clostridiaceae</taxon>
        <taxon>Anoxynatronum</taxon>
    </lineage>
</organism>
<dbReference type="PANTHER" id="PTHR33678">
    <property type="entry name" value="BLL1576 PROTEIN"/>
    <property type="match status" value="1"/>
</dbReference>
<keyword evidence="3" id="KW-1185">Reference proteome</keyword>
<comment type="caution">
    <text evidence="2">The sequence shown here is derived from an EMBL/GenBank/DDBJ whole genome shotgun (WGS) entry which is preliminary data.</text>
</comment>
<protein>
    <submittedName>
        <fullName evidence="2">Transposase IS66 family protein</fullName>
    </submittedName>
</protein>